<evidence type="ECO:0000256" key="4">
    <source>
        <dbReference type="ARBA" id="ARBA00023163"/>
    </source>
</evidence>
<dbReference type="PROSITE" id="PS51755">
    <property type="entry name" value="OMPR_PHOB"/>
    <property type="match status" value="1"/>
</dbReference>
<dbReference type="InterPro" id="IPR036388">
    <property type="entry name" value="WH-like_DNA-bd_sf"/>
</dbReference>
<feature type="DNA-binding region" description="OmpR/PhoB-type" evidence="5">
    <location>
        <begin position="1"/>
        <end position="91"/>
    </location>
</feature>
<keyword evidence="3 5" id="KW-0238">DNA-binding</keyword>
<dbReference type="PANTHER" id="PTHR35807">
    <property type="entry name" value="TRANSCRIPTIONAL REGULATOR REDD-RELATED"/>
    <property type="match status" value="1"/>
</dbReference>
<dbReference type="Pfam" id="PF13424">
    <property type="entry name" value="TPR_12"/>
    <property type="match status" value="2"/>
</dbReference>
<dbReference type="InterPro" id="IPR051677">
    <property type="entry name" value="AfsR-DnrI-RedD_regulator"/>
</dbReference>
<dbReference type="SMART" id="SM01043">
    <property type="entry name" value="BTAD"/>
    <property type="match status" value="1"/>
</dbReference>
<evidence type="ECO:0000313" key="7">
    <source>
        <dbReference type="EMBL" id="MCM4084267.1"/>
    </source>
</evidence>
<dbReference type="SMART" id="SM00862">
    <property type="entry name" value="Trans_reg_C"/>
    <property type="match status" value="1"/>
</dbReference>
<keyword evidence="8" id="KW-1185">Reference proteome</keyword>
<sequence length="947" mass="103021">MGPLRVRRADAELDLGPRQQQLLLALLLAYAGRTVPLGEIVDALWKEPPPSAVNVVQRHIGRLRRLFEPDLTARSAGRWIVSEPAGYRLLADAGCLDLLKFRALTDQGAAAERAGRTDEALSHYVTALPLWRGPCASTPELESYRPSVFAAMDRECVDLVRRTARLAQLSGDVRPVLPALRRATELHPLDEDLHAQLLLALSTDSKQAEAIASYQAICRRLADDLGVGPSEELRDAYARVLRAAGTPPAPARADSRPVVPRRQPDVPVPLTSPHRSILPAQLPHDLSQFTGRDEDLRRAAGILDGHAAASPTVPILAVDGMPGIGKTTFAVHLAHQLAASYPDGQLYIDMRGFDPGGAVLPADALQGFLNAFGVPDSEIPTDAQARIGLYRSVLSGRRVLVVVDNVRDVEQVWPLLPGAAGCVVLVTSRRRLTALATSFGAHLLTLDVLSAEQSRELVTSRTGAAPTPAERDAMDQIAERCGGLPLALAVVAARALTDAGSLLPDIAKELEHARSNLDGFSGDDLENQVRAVFSWSYQMLSPRAMHMFRLLPVHRGPDITMPAIASLIGASPAETRVLIGELIRTRLLTEHVPGRFAAHDLICAYAGELSLEAEPDTVRRQAVDRLADHYRQSAHDIVRHFAPALSVTPPPVLNGVTTTETSTLADATAWFTAERLVLKSLIQSAIEDGRIEVAWHLAVSMQVFMQHEGWWHDWATIARACLHATVDAGDTLGEAYMRRSLAGAVHSLGRQEEALSLLADALRLFTERGSRGEQALVHRNLGQVHAWRRDHSAAIEHFEQSVRIFEAIGDVSNHTSALYCLADAHAQSGRHDEGIALVRQALAMCDRIDDALGRGQCYLTLAGIHEVRTDYHESVRHYRLAIDAYNKAGSRTSTAQCYLHFGDTAHRFGDHDTARGAWEEALAVLADVAPPMADEVRRRLTDLDGAA</sequence>
<dbReference type="RefSeq" id="WP_251804020.1">
    <property type="nucleotide sequence ID" value="NZ_JAMQOL010000074.1"/>
</dbReference>
<keyword evidence="2" id="KW-0805">Transcription regulation</keyword>
<dbReference type="InterPro" id="IPR001867">
    <property type="entry name" value="OmpR/PhoB-type_DNA-bd"/>
</dbReference>
<dbReference type="SUPFAM" id="SSF48452">
    <property type="entry name" value="TPR-like"/>
    <property type="match status" value="2"/>
</dbReference>
<dbReference type="Pfam" id="PF00931">
    <property type="entry name" value="NB-ARC"/>
    <property type="match status" value="1"/>
</dbReference>
<dbReference type="InterPro" id="IPR005158">
    <property type="entry name" value="BTAD"/>
</dbReference>
<dbReference type="InterPro" id="IPR011990">
    <property type="entry name" value="TPR-like_helical_dom_sf"/>
</dbReference>
<dbReference type="Gene3D" id="3.40.50.300">
    <property type="entry name" value="P-loop containing nucleotide triphosphate hydrolases"/>
    <property type="match status" value="1"/>
</dbReference>
<comment type="similarity">
    <text evidence="1">Belongs to the AfsR/DnrI/RedD regulatory family.</text>
</comment>
<dbReference type="PRINTS" id="PR00364">
    <property type="entry name" value="DISEASERSIST"/>
</dbReference>
<feature type="domain" description="OmpR/PhoB-type" evidence="6">
    <location>
        <begin position="1"/>
        <end position="91"/>
    </location>
</feature>
<dbReference type="InterPro" id="IPR002182">
    <property type="entry name" value="NB-ARC"/>
</dbReference>
<gene>
    <name evidence="7" type="ORF">LXN57_42720</name>
</gene>
<dbReference type="SMART" id="SM00028">
    <property type="entry name" value="TPR"/>
    <property type="match status" value="5"/>
</dbReference>
<dbReference type="EMBL" id="JAMQOL010000074">
    <property type="protein sequence ID" value="MCM4084267.1"/>
    <property type="molecule type" value="Genomic_DNA"/>
</dbReference>
<dbReference type="CDD" id="cd15831">
    <property type="entry name" value="BTAD"/>
    <property type="match status" value="1"/>
</dbReference>
<dbReference type="SUPFAM" id="SSF46894">
    <property type="entry name" value="C-terminal effector domain of the bipartite response regulators"/>
    <property type="match status" value="1"/>
</dbReference>
<evidence type="ECO:0000313" key="8">
    <source>
        <dbReference type="Proteomes" id="UP001523216"/>
    </source>
</evidence>
<evidence type="ECO:0000259" key="6">
    <source>
        <dbReference type="PROSITE" id="PS51755"/>
    </source>
</evidence>
<dbReference type="InterPro" id="IPR027417">
    <property type="entry name" value="P-loop_NTPase"/>
</dbReference>
<dbReference type="Pfam" id="PF00486">
    <property type="entry name" value="Trans_reg_C"/>
    <property type="match status" value="1"/>
</dbReference>
<dbReference type="Proteomes" id="UP001523216">
    <property type="component" value="Unassembled WGS sequence"/>
</dbReference>
<dbReference type="Gene3D" id="1.25.40.10">
    <property type="entry name" value="Tetratricopeptide repeat domain"/>
    <property type="match status" value="2"/>
</dbReference>
<keyword evidence="4" id="KW-0804">Transcription</keyword>
<protein>
    <submittedName>
        <fullName evidence="7">Tetratricopeptide repeat protein</fullName>
    </submittedName>
</protein>
<accession>A0ABT0YDY0</accession>
<dbReference type="InterPro" id="IPR019734">
    <property type="entry name" value="TPR_rpt"/>
</dbReference>
<dbReference type="Pfam" id="PF03704">
    <property type="entry name" value="BTAD"/>
    <property type="match status" value="1"/>
</dbReference>
<evidence type="ECO:0000256" key="2">
    <source>
        <dbReference type="ARBA" id="ARBA00023015"/>
    </source>
</evidence>
<dbReference type="Gene3D" id="1.10.10.10">
    <property type="entry name" value="Winged helix-like DNA-binding domain superfamily/Winged helix DNA-binding domain"/>
    <property type="match status" value="1"/>
</dbReference>
<organism evidence="7 8">
    <name type="scientific">Paractinoplanes hotanensis</name>
    <dbReference type="NCBI Taxonomy" id="2906497"/>
    <lineage>
        <taxon>Bacteria</taxon>
        <taxon>Bacillati</taxon>
        <taxon>Actinomycetota</taxon>
        <taxon>Actinomycetes</taxon>
        <taxon>Micromonosporales</taxon>
        <taxon>Micromonosporaceae</taxon>
        <taxon>Paractinoplanes</taxon>
    </lineage>
</organism>
<evidence type="ECO:0000256" key="5">
    <source>
        <dbReference type="PROSITE-ProRule" id="PRU01091"/>
    </source>
</evidence>
<evidence type="ECO:0000256" key="1">
    <source>
        <dbReference type="ARBA" id="ARBA00005820"/>
    </source>
</evidence>
<proteinExistence type="inferred from homology"/>
<dbReference type="InterPro" id="IPR016032">
    <property type="entry name" value="Sig_transdc_resp-reg_C-effctor"/>
</dbReference>
<name>A0ABT0YDY0_9ACTN</name>
<reference evidence="7 8" key="1">
    <citation type="submission" date="2022-06" db="EMBL/GenBank/DDBJ databases">
        <title>Actinoplanes abujensis sp. nov., isolated from Nigerian arid soil.</title>
        <authorList>
            <person name="Ding P."/>
        </authorList>
    </citation>
    <scope>NUCLEOTIDE SEQUENCE [LARGE SCALE GENOMIC DNA]</scope>
    <source>
        <strain evidence="8">TRM88002</strain>
    </source>
</reference>
<dbReference type="SUPFAM" id="SSF52540">
    <property type="entry name" value="P-loop containing nucleoside triphosphate hydrolases"/>
    <property type="match status" value="1"/>
</dbReference>
<dbReference type="PANTHER" id="PTHR35807:SF1">
    <property type="entry name" value="TRANSCRIPTIONAL REGULATOR REDD"/>
    <property type="match status" value="1"/>
</dbReference>
<comment type="caution">
    <text evidence="7">The sequence shown here is derived from an EMBL/GenBank/DDBJ whole genome shotgun (WGS) entry which is preliminary data.</text>
</comment>
<evidence type="ECO:0000256" key="3">
    <source>
        <dbReference type="ARBA" id="ARBA00023125"/>
    </source>
</evidence>